<comment type="function">
    <text evidence="4 5">Required for flagellar hook formation. May act as a scaffolding protein.</text>
</comment>
<dbReference type="InterPro" id="IPR005648">
    <property type="entry name" value="FlgD"/>
</dbReference>
<keyword evidence="3 5" id="KW-1005">Bacterial flagellum biogenesis</keyword>
<proteinExistence type="inferred from homology"/>
<reference evidence="8" key="1">
    <citation type="journal article" date="2019" name="Int. J. Syst. Evol. Microbiol.">
        <title>The Global Catalogue of Microorganisms (GCM) 10K type strain sequencing project: providing services to taxonomists for standard genome sequencing and annotation.</title>
        <authorList>
            <consortium name="The Broad Institute Genomics Platform"/>
            <consortium name="The Broad Institute Genome Sequencing Center for Infectious Disease"/>
            <person name="Wu L."/>
            <person name="Ma J."/>
        </authorList>
    </citation>
    <scope>NUCLEOTIDE SEQUENCE [LARGE SCALE GENOMIC DNA]</scope>
    <source>
        <strain evidence="8">KCTC 52094</strain>
    </source>
</reference>
<dbReference type="Pfam" id="PF03963">
    <property type="entry name" value="FlgD"/>
    <property type="match status" value="1"/>
</dbReference>
<dbReference type="EMBL" id="JBHRTN010000014">
    <property type="protein sequence ID" value="MFC3126118.1"/>
    <property type="molecule type" value="Genomic_DNA"/>
</dbReference>
<keyword evidence="7" id="KW-0969">Cilium</keyword>
<evidence type="ECO:0000313" key="7">
    <source>
        <dbReference type="EMBL" id="MFC3126118.1"/>
    </source>
</evidence>
<organism evidence="7 8">
    <name type="scientific">Teichococcus globiformis</name>
    <dbReference type="NCBI Taxonomy" id="2307229"/>
    <lineage>
        <taxon>Bacteria</taxon>
        <taxon>Pseudomonadati</taxon>
        <taxon>Pseudomonadota</taxon>
        <taxon>Alphaproteobacteria</taxon>
        <taxon>Acetobacterales</taxon>
        <taxon>Roseomonadaceae</taxon>
        <taxon>Roseomonas</taxon>
    </lineage>
</organism>
<feature type="domain" description="FlgD/Vpr Ig-like" evidence="6">
    <location>
        <begin position="115"/>
        <end position="181"/>
    </location>
</feature>
<sequence length="229" mass="23871">MAATSSITATSSVAQASIGPTTQLKSSSEDFDRFLTLLTAQMKHQDPMQPTDPTQFVAQLAQFSQVEQQTKSNTYLKTISEALTNSGSLSENAALLGRTVQTEMSRITLPSAGATLPLSLTVSSDGNLQSKRLELLSGSGQVLRQIGLASGSTTMTFDGRDSFGQPLPAGTYGVRVVADDANHARQSAGAVSSSGKITELRRGSDGSVSLLLENGNIVSAADITRLASS</sequence>
<evidence type="ECO:0000256" key="1">
    <source>
        <dbReference type="ARBA" id="ARBA00010577"/>
    </source>
</evidence>
<evidence type="ECO:0000256" key="2">
    <source>
        <dbReference type="ARBA" id="ARBA00016013"/>
    </source>
</evidence>
<dbReference type="RefSeq" id="WP_379597254.1">
    <property type="nucleotide sequence ID" value="NZ_JBHRTN010000014.1"/>
</dbReference>
<evidence type="ECO:0000259" key="6">
    <source>
        <dbReference type="Pfam" id="PF13860"/>
    </source>
</evidence>
<evidence type="ECO:0000256" key="5">
    <source>
        <dbReference type="RuleBase" id="RU362076"/>
    </source>
</evidence>
<evidence type="ECO:0000313" key="8">
    <source>
        <dbReference type="Proteomes" id="UP001595593"/>
    </source>
</evidence>
<dbReference type="Gene3D" id="2.30.30.910">
    <property type="match status" value="1"/>
</dbReference>
<comment type="caution">
    <text evidence="7">The sequence shown here is derived from an EMBL/GenBank/DDBJ whole genome shotgun (WGS) entry which is preliminary data.</text>
</comment>
<dbReference type="InterPro" id="IPR025965">
    <property type="entry name" value="FlgD/Vpr_Ig-like"/>
</dbReference>
<evidence type="ECO:0000256" key="4">
    <source>
        <dbReference type="ARBA" id="ARBA00024746"/>
    </source>
</evidence>
<keyword evidence="8" id="KW-1185">Reference proteome</keyword>
<protein>
    <recommendedName>
        <fullName evidence="2 5">Basal-body rod modification protein FlgD</fullName>
    </recommendedName>
</protein>
<accession>A0ABV7G2P7</accession>
<dbReference type="Gene3D" id="2.60.40.4070">
    <property type="match status" value="1"/>
</dbReference>
<keyword evidence="7" id="KW-0966">Cell projection</keyword>
<evidence type="ECO:0000256" key="3">
    <source>
        <dbReference type="ARBA" id="ARBA00022795"/>
    </source>
</evidence>
<name>A0ABV7G2P7_9PROT</name>
<keyword evidence="7" id="KW-0282">Flagellum</keyword>
<dbReference type="Pfam" id="PF13860">
    <property type="entry name" value="FlgD_ig"/>
    <property type="match status" value="1"/>
</dbReference>
<gene>
    <name evidence="7" type="ORF">ACFOD4_13705</name>
</gene>
<dbReference type="Proteomes" id="UP001595593">
    <property type="component" value="Unassembled WGS sequence"/>
</dbReference>
<comment type="similarity">
    <text evidence="1 5">Belongs to the FlgD family.</text>
</comment>